<dbReference type="NCBIfam" id="NF006367">
    <property type="entry name" value="PRK08591.1"/>
    <property type="match status" value="1"/>
</dbReference>
<dbReference type="InterPro" id="IPR005479">
    <property type="entry name" value="CPAse_ATP-bd"/>
</dbReference>
<accession>A0A1A8T1A7</accession>
<dbReference type="OrthoDB" id="9803706at2"/>
<keyword evidence="6 15" id="KW-0436">Ligase</keyword>
<dbReference type="InterPro" id="IPR016185">
    <property type="entry name" value="PreATP-grasp_dom_sf"/>
</dbReference>
<dbReference type="PANTHER" id="PTHR48095:SF2">
    <property type="entry name" value="BIOTIN CARBOXYLASE, CHLOROPLASTIC"/>
    <property type="match status" value="1"/>
</dbReference>
<dbReference type="InterPro" id="IPR005482">
    <property type="entry name" value="Biotin_COase_C"/>
</dbReference>
<keyword evidence="16" id="KW-1185">Reference proteome</keyword>
<dbReference type="EC" id="6.3.4.14" evidence="4"/>
<dbReference type="STRING" id="1792290.MSP8886_00365"/>
<dbReference type="GO" id="GO:0004075">
    <property type="term" value="F:biotin carboxylase activity"/>
    <property type="evidence" value="ECO:0007669"/>
    <property type="project" value="UniProtKB-EC"/>
</dbReference>
<dbReference type="SMART" id="SM00878">
    <property type="entry name" value="Biotin_carb_C"/>
    <property type="match status" value="1"/>
</dbReference>
<dbReference type="Pfam" id="PF02786">
    <property type="entry name" value="CPSase_L_D2"/>
    <property type="match status" value="1"/>
</dbReference>
<dbReference type="InterPro" id="IPR005481">
    <property type="entry name" value="BC-like_N"/>
</dbReference>
<feature type="domain" description="ATP-grasp" evidence="13">
    <location>
        <begin position="123"/>
        <end position="320"/>
    </location>
</feature>
<evidence type="ECO:0000256" key="7">
    <source>
        <dbReference type="ARBA" id="ARBA00022741"/>
    </source>
</evidence>
<dbReference type="SUPFAM" id="SSF51246">
    <property type="entry name" value="Rudiment single hybrid motif"/>
    <property type="match status" value="1"/>
</dbReference>
<evidence type="ECO:0000259" key="14">
    <source>
        <dbReference type="PROSITE" id="PS50979"/>
    </source>
</evidence>
<evidence type="ECO:0000313" key="16">
    <source>
        <dbReference type="Proteomes" id="UP000092544"/>
    </source>
</evidence>
<dbReference type="EMBL" id="FLOB01000001">
    <property type="protein sequence ID" value="SBS25715.1"/>
    <property type="molecule type" value="Genomic_DNA"/>
</dbReference>
<evidence type="ECO:0000256" key="12">
    <source>
        <dbReference type="PROSITE-ProRule" id="PRU00409"/>
    </source>
</evidence>
<dbReference type="Gene3D" id="3.30.470.20">
    <property type="entry name" value="ATP-grasp fold, B domain"/>
    <property type="match status" value="1"/>
</dbReference>
<name>A0A1A8T1A7_9GAMM</name>
<dbReference type="PROSITE" id="PS00866">
    <property type="entry name" value="CPSASE_1"/>
    <property type="match status" value="1"/>
</dbReference>
<evidence type="ECO:0000256" key="3">
    <source>
        <dbReference type="ARBA" id="ARBA00011750"/>
    </source>
</evidence>
<dbReference type="PROSITE" id="PS50975">
    <property type="entry name" value="ATP_GRASP"/>
    <property type="match status" value="1"/>
</dbReference>
<dbReference type="FunFam" id="3.40.50.20:FF:000010">
    <property type="entry name" value="Propionyl-CoA carboxylase subunit alpha"/>
    <property type="match status" value="1"/>
</dbReference>
<dbReference type="SUPFAM" id="SSF56059">
    <property type="entry name" value="Glutathione synthetase ATP-binding domain-like"/>
    <property type="match status" value="1"/>
</dbReference>
<evidence type="ECO:0000259" key="13">
    <source>
        <dbReference type="PROSITE" id="PS50975"/>
    </source>
</evidence>
<evidence type="ECO:0000256" key="1">
    <source>
        <dbReference type="ARBA" id="ARBA00003761"/>
    </source>
</evidence>
<reference evidence="15 16" key="1">
    <citation type="submission" date="2016-06" db="EMBL/GenBank/DDBJ databases">
        <authorList>
            <person name="Kjaerup R.B."/>
            <person name="Dalgaard T.S."/>
            <person name="Juul-Madsen H.R."/>
        </authorList>
    </citation>
    <scope>NUCLEOTIDE SEQUENCE [LARGE SCALE GENOMIC DNA]</scope>
    <source>
        <strain evidence="15 16">CECT 8886</strain>
    </source>
</reference>
<dbReference type="Pfam" id="PF02785">
    <property type="entry name" value="Biotin_carb_C"/>
    <property type="match status" value="1"/>
</dbReference>
<protein>
    <recommendedName>
        <fullName evidence="5">Biotin carboxylase</fullName>
        <ecNumber evidence="4">6.3.4.14</ecNumber>
    </recommendedName>
    <alternativeName>
        <fullName evidence="10">Acetyl-coenzyme A carboxylase biotin carboxylase subunit A</fullName>
    </alternativeName>
</protein>
<dbReference type="GO" id="GO:0046872">
    <property type="term" value="F:metal ion binding"/>
    <property type="evidence" value="ECO:0007669"/>
    <property type="project" value="InterPro"/>
</dbReference>
<evidence type="ECO:0000256" key="11">
    <source>
        <dbReference type="ARBA" id="ARBA00048600"/>
    </source>
</evidence>
<dbReference type="GO" id="GO:0005524">
    <property type="term" value="F:ATP binding"/>
    <property type="evidence" value="ECO:0007669"/>
    <property type="project" value="UniProtKB-UniRule"/>
</dbReference>
<evidence type="ECO:0000256" key="5">
    <source>
        <dbReference type="ARBA" id="ARBA00017242"/>
    </source>
</evidence>
<dbReference type="PROSITE" id="PS50979">
    <property type="entry name" value="BC"/>
    <property type="match status" value="1"/>
</dbReference>
<dbReference type="PANTHER" id="PTHR48095">
    <property type="entry name" value="PYRUVATE CARBOXYLASE SUBUNIT A"/>
    <property type="match status" value="1"/>
</dbReference>
<evidence type="ECO:0000313" key="15">
    <source>
        <dbReference type="EMBL" id="SBS25715.1"/>
    </source>
</evidence>
<comment type="subunit">
    <text evidence="3">Acetyl-CoA carboxylase is a heterohexamer of biotin carboxyl carrier protein, biotin carboxylase and the two subunits of carboxyl transferase in a 2:2 complex.</text>
</comment>
<dbReference type="InterPro" id="IPR051602">
    <property type="entry name" value="ACC_Biotin_Carboxylase"/>
</dbReference>
<dbReference type="NCBIfam" id="NF009471">
    <property type="entry name" value="PRK12833.1"/>
    <property type="match status" value="1"/>
</dbReference>
<evidence type="ECO:0000256" key="4">
    <source>
        <dbReference type="ARBA" id="ARBA00013263"/>
    </source>
</evidence>
<comment type="function">
    <text evidence="1">This protein is a component of the acetyl coenzyme A carboxylase complex; first, biotin carboxylase catalyzes the carboxylation of the carrier protein and then the transcarboxylase transfers the carboxyl group to form malonyl-CoA.</text>
</comment>
<evidence type="ECO:0000256" key="2">
    <source>
        <dbReference type="ARBA" id="ARBA00004956"/>
    </source>
</evidence>
<dbReference type="InterPro" id="IPR011761">
    <property type="entry name" value="ATP-grasp"/>
</dbReference>
<evidence type="ECO:0000256" key="6">
    <source>
        <dbReference type="ARBA" id="ARBA00022598"/>
    </source>
</evidence>
<feature type="domain" description="Biotin carboxylation" evidence="14">
    <location>
        <begin position="4"/>
        <end position="449"/>
    </location>
</feature>
<proteinExistence type="predicted"/>
<dbReference type="InterPro" id="IPR011054">
    <property type="entry name" value="Rudment_hybrid_motif"/>
</dbReference>
<organism evidence="15 16">
    <name type="scientific">Marinomonas spartinae</name>
    <dbReference type="NCBI Taxonomy" id="1792290"/>
    <lineage>
        <taxon>Bacteria</taxon>
        <taxon>Pseudomonadati</taxon>
        <taxon>Pseudomonadota</taxon>
        <taxon>Gammaproteobacteria</taxon>
        <taxon>Oceanospirillales</taxon>
        <taxon>Oceanospirillaceae</taxon>
        <taxon>Marinomonas</taxon>
    </lineage>
</organism>
<dbReference type="AlphaFoldDB" id="A0A1A8T1A7"/>
<evidence type="ECO:0000256" key="10">
    <source>
        <dbReference type="ARBA" id="ARBA00033786"/>
    </source>
</evidence>
<comment type="catalytic activity">
    <reaction evidence="11">
        <text>N(6)-biotinyl-L-lysyl-[protein] + hydrogencarbonate + ATP = N(6)-carboxybiotinyl-L-lysyl-[protein] + ADP + phosphate + H(+)</text>
        <dbReference type="Rhea" id="RHEA:13501"/>
        <dbReference type="Rhea" id="RHEA-COMP:10505"/>
        <dbReference type="Rhea" id="RHEA-COMP:10506"/>
        <dbReference type="ChEBI" id="CHEBI:15378"/>
        <dbReference type="ChEBI" id="CHEBI:17544"/>
        <dbReference type="ChEBI" id="CHEBI:30616"/>
        <dbReference type="ChEBI" id="CHEBI:43474"/>
        <dbReference type="ChEBI" id="CHEBI:83144"/>
        <dbReference type="ChEBI" id="CHEBI:83145"/>
        <dbReference type="ChEBI" id="CHEBI:456216"/>
        <dbReference type="EC" id="6.3.4.14"/>
    </reaction>
</comment>
<dbReference type="PROSITE" id="PS00867">
    <property type="entry name" value="CPSASE_2"/>
    <property type="match status" value="1"/>
</dbReference>
<gene>
    <name evidence="15" type="primary">accC_1</name>
    <name evidence="15" type="ORF">MSP8886_00365</name>
</gene>
<dbReference type="Pfam" id="PF00289">
    <property type="entry name" value="Biotin_carb_N"/>
    <property type="match status" value="1"/>
</dbReference>
<dbReference type="InterPro" id="IPR011764">
    <property type="entry name" value="Biotin_carboxylation_dom"/>
</dbReference>
<dbReference type="Proteomes" id="UP000092544">
    <property type="component" value="Unassembled WGS sequence"/>
</dbReference>
<keyword evidence="7 12" id="KW-0547">Nucleotide-binding</keyword>
<dbReference type="FunFam" id="3.30.1490.20:FF:000018">
    <property type="entry name" value="Biotin carboxylase"/>
    <property type="match status" value="1"/>
</dbReference>
<evidence type="ECO:0000256" key="9">
    <source>
        <dbReference type="ARBA" id="ARBA00023267"/>
    </source>
</evidence>
<sequence length="467" mass="50844">MNFSDHRLLIANRGEIAVRIIHAAQALGIRTLAVCSEADKLSLPATLADEVMVIGPARADQSYLKAELILEAAKQMNATAIHPGYGFLSENADFAQAVVDAGLIFVGPDAHTIRQMGDKACARTTAQAAGIPVVPGSDGEIDSLEGAIAAAQTVGFPLLIKASAGGGGRGIRIARDANELAKEFIIAQSEAKAAFGSGAVYLERFIEKARHIEVQILGDGEHSIHLYERECSLQRRRQKVFEEAPSPALSSTIREQLCQKAAKLAQALHYKGAGTLEFLYDDTSEAFFFIEMNTRIQVEHPVTEAITGVDLVQWMIKVALGESLSIQQDDITINGSAIEMRINAENPAKGFFPSPGRLTHLQWPVGEGIRIDTHLFDGYLIPPYYDSLLAKVIIHGQTRQQAFERAITALNETQIEGVLTTMPLHKALLQDPAIKTADFDTGTLEVWLPENLHKLIEKEKDDALTTH</sequence>
<dbReference type="RefSeq" id="WP_067012105.1">
    <property type="nucleotide sequence ID" value="NZ_FLOB01000001.1"/>
</dbReference>
<keyword evidence="9" id="KW-0092">Biotin</keyword>
<comment type="pathway">
    <text evidence="2">Lipid metabolism; malonyl-CoA biosynthesis; malonyl-CoA from acetyl-CoA: step 1/1.</text>
</comment>
<evidence type="ECO:0000256" key="8">
    <source>
        <dbReference type="ARBA" id="ARBA00022840"/>
    </source>
</evidence>
<keyword evidence="8 12" id="KW-0067">ATP-binding</keyword>
<dbReference type="SUPFAM" id="SSF52440">
    <property type="entry name" value="PreATP-grasp domain"/>
    <property type="match status" value="1"/>
</dbReference>